<evidence type="ECO:0000313" key="3">
    <source>
        <dbReference type="Proteomes" id="UP000503447"/>
    </source>
</evidence>
<sequence>MWDGPYGGSGVQVQRAFVDATVSGRVGTEAGQTAVDWRFVAPAAQVQFNDGTVVTVTYQALAEPDSLPLIAFDDGSPSVGPTGSFASVLDAEVTVAWPAGEPGGPGVAATPEPATGLLLAGFALCGAAVRGRNTWRACPHGVPAR</sequence>
<protein>
    <recommendedName>
        <fullName evidence="1">Ice-binding protein C-terminal domain-containing protein</fullName>
    </recommendedName>
</protein>
<dbReference type="Pfam" id="PF07589">
    <property type="entry name" value="PEP-CTERM"/>
    <property type="match status" value="1"/>
</dbReference>
<evidence type="ECO:0000259" key="1">
    <source>
        <dbReference type="Pfam" id="PF07589"/>
    </source>
</evidence>
<dbReference type="EMBL" id="CP053452">
    <property type="protein sequence ID" value="QJW98733.1"/>
    <property type="molecule type" value="Genomic_DNA"/>
</dbReference>
<dbReference type="AlphaFoldDB" id="A0A6M5YZS9"/>
<dbReference type="KEGG" id="ftj:FTUN_6328"/>
<proteinExistence type="predicted"/>
<accession>A0A6M5YZS9</accession>
<organism evidence="2 3">
    <name type="scientific">Frigoriglobus tundricola</name>
    <dbReference type="NCBI Taxonomy" id="2774151"/>
    <lineage>
        <taxon>Bacteria</taxon>
        <taxon>Pseudomonadati</taxon>
        <taxon>Planctomycetota</taxon>
        <taxon>Planctomycetia</taxon>
        <taxon>Gemmatales</taxon>
        <taxon>Gemmataceae</taxon>
        <taxon>Frigoriglobus</taxon>
    </lineage>
</organism>
<feature type="domain" description="Ice-binding protein C-terminal" evidence="1">
    <location>
        <begin position="109"/>
        <end position="132"/>
    </location>
</feature>
<gene>
    <name evidence="2" type="ORF">FTUN_6328</name>
</gene>
<name>A0A6M5YZS9_9BACT</name>
<dbReference type="InterPro" id="IPR013424">
    <property type="entry name" value="Ice-binding_C"/>
</dbReference>
<evidence type="ECO:0000313" key="2">
    <source>
        <dbReference type="EMBL" id="QJW98733.1"/>
    </source>
</evidence>
<reference evidence="3" key="1">
    <citation type="submission" date="2020-05" db="EMBL/GenBank/DDBJ databases">
        <title>Frigoriglobus tundricola gen. nov., sp. nov., a psychrotolerant cellulolytic planctomycete of the family Gemmataceae with two divergent copies of 16S rRNA gene.</title>
        <authorList>
            <person name="Kulichevskaya I.S."/>
            <person name="Ivanova A.A."/>
            <person name="Naumoff D.G."/>
            <person name="Beletsky A.V."/>
            <person name="Rijpstra W.I.C."/>
            <person name="Sinninghe Damste J.S."/>
            <person name="Mardanov A.V."/>
            <person name="Ravin N.V."/>
            <person name="Dedysh S.N."/>
        </authorList>
    </citation>
    <scope>NUCLEOTIDE SEQUENCE [LARGE SCALE GENOMIC DNA]</scope>
    <source>
        <strain evidence="3">PL17</strain>
    </source>
</reference>
<dbReference type="Proteomes" id="UP000503447">
    <property type="component" value="Chromosome"/>
</dbReference>
<keyword evidence="3" id="KW-1185">Reference proteome</keyword>